<proteinExistence type="predicted"/>
<dbReference type="Proteomes" id="UP000245626">
    <property type="component" value="Unassembled WGS sequence"/>
</dbReference>
<protein>
    <submittedName>
        <fullName evidence="1">Uncharacterized protein</fullName>
    </submittedName>
</protein>
<gene>
    <name evidence="1" type="ORF">IE53DRAFT_255173</name>
</gene>
<dbReference type="EMBL" id="KZ819760">
    <property type="protein sequence ID" value="PWN52736.1"/>
    <property type="molecule type" value="Genomic_DNA"/>
</dbReference>
<evidence type="ECO:0000313" key="2">
    <source>
        <dbReference type="Proteomes" id="UP000245626"/>
    </source>
</evidence>
<organism evidence="1 2">
    <name type="scientific">Violaceomyces palustris</name>
    <dbReference type="NCBI Taxonomy" id="1673888"/>
    <lineage>
        <taxon>Eukaryota</taxon>
        <taxon>Fungi</taxon>
        <taxon>Dikarya</taxon>
        <taxon>Basidiomycota</taxon>
        <taxon>Ustilaginomycotina</taxon>
        <taxon>Ustilaginomycetes</taxon>
        <taxon>Violaceomycetales</taxon>
        <taxon>Violaceomycetaceae</taxon>
        <taxon>Violaceomyces</taxon>
    </lineage>
</organism>
<keyword evidence="2" id="KW-1185">Reference proteome</keyword>
<evidence type="ECO:0000313" key="1">
    <source>
        <dbReference type="EMBL" id="PWN52736.1"/>
    </source>
</evidence>
<accession>A0ACD0P3U7</accession>
<sequence length="160" mass="18047">MHDELWDRSCFPAGSWRHAFMEKPKSCLKRPSAGRQFFQTDVGSSKQGQPGPNPSYKQNLRCLKGGLTEVMELAIPEGSRREQERNLFFRLPRSLNRSELTLASMAAAQPKPKSSDRTGNECVLREEGRNEIESVQISTPVSPRHTPSLSFSFVNPRALM</sequence>
<name>A0ACD0P3U7_9BASI</name>
<reference evidence="1 2" key="1">
    <citation type="journal article" date="2018" name="Mol. Biol. Evol.">
        <title>Broad Genomic Sampling Reveals a Smut Pathogenic Ancestry of the Fungal Clade Ustilaginomycotina.</title>
        <authorList>
            <person name="Kijpornyongpan T."/>
            <person name="Mondo S.J."/>
            <person name="Barry K."/>
            <person name="Sandor L."/>
            <person name="Lee J."/>
            <person name="Lipzen A."/>
            <person name="Pangilinan J."/>
            <person name="LaButti K."/>
            <person name="Hainaut M."/>
            <person name="Henrissat B."/>
            <person name="Grigoriev I.V."/>
            <person name="Spatafora J.W."/>
            <person name="Aime M.C."/>
        </authorList>
    </citation>
    <scope>NUCLEOTIDE SEQUENCE [LARGE SCALE GENOMIC DNA]</scope>
    <source>
        <strain evidence="1 2">SA 807</strain>
    </source>
</reference>